<feature type="transmembrane region" description="Helical" evidence="1">
    <location>
        <begin position="16"/>
        <end position="35"/>
    </location>
</feature>
<keyword evidence="1" id="KW-1133">Transmembrane helix</keyword>
<dbReference type="EMBL" id="CP074694">
    <property type="protein sequence ID" value="QVL30489.1"/>
    <property type="molecule type" value="Genomic_DNA"/>
</dbReference>
<evidence type="ECO:0000313" key="2">
    <source>
        <dbReference type="EMBL" id="QVL30489.1"/>
    </source>
</evidence>
<dbReference type="AlphaFoldDB" id="A0A8E6B380"/>
<accession>A0A8E6B380</accession>
<evidence type="ECO:0000256" key="1">
    <source>
        <dbReference type="SAM" id="Phobius"/>
    </source>
</evidence>
<keyword evidence="1" id="KW-0812">Transmembrane</keyword>
<keyword evidence="1" id="KW-0472">Membrane</keyword>
<dbReference type="Pfam" id="PF07611">
    <property type="entry name" value="DUF1574"/>
    <property type="match status" value="1"/>
</dbReference>
<organism evidence="2 3">
    <name type="scientific">Telmatocola sphagniphila</name>
    <dbReference type="NCBI Taxonomy" id="1123043"/>
    <lineage>
        <taxon>Bacteria</taxon>
        <taxon>Pseudomonadati</taxon>
        <taxon>Planctomycetota</taxon>
        <taxon>Planctomycetia</taxon>
        <taxon>Gemmatales</taxon>
        <taxon>Gemmataceae</taxon>
    </lineage>
</organism>
<sequence>MTYPATDTWQKQHRRTALWIVGFLLLLQLIIGLFIEIGLPGVRDPEFQERLEKLQTRIARNPQKPLLMMLGSSRTSYSFAARDFERRTDDAVVAFNFGIPGAGPVMQSILLKRLDDAGIRPDHLILEVLPIHYNGVVQPPSEARMLDAARLTLHELGESHKYFSQCESSWKKWLWGRLLPTNRHQAELREATHLDTSTYYDSRPNVPRVDQWGWQPNDVPKDKAEAIRQLAHAQYDEYYAKFEVLPGAREALNSILQYANRRNIRITLILMPEGTEFRSLTTEVAEAALQKFLKDIQSETSVEILDARAWLEDAAFYDMHHVNPGGGVSFTERLFAEYHSRLANLTQVSKSP</sequence>
<gene>
    <name evidence="2" type="ORF">KIH39_16705</name>
</gene>
<name>A0A8E6B380_9BACT</name>
<dbReference type="InterPro" id="IPR011468">
    <property type="entry name" value="DUF1574"/>
</dbReference>
<dbReference type="RefSeq" id="WP_213494360.1">
    <property type="nucleotide sequence ID" value="NZ_CP074694.1"/>
</dbReference>
<reference evidence="2" key="1">
    <citation type="submission" date="2021-05" db="EMBL/GenBank/DDBJ databases">
        <title>Complete genome sequence of the cellulolytic planctomycete Telmatocola sphagniphila SP2T and characterization of the first cellulase from planctomycetes.</title>
        <authorList>
            <person name="Rakitin A.L."/>
            <person name="Beletsky A.V."/>
            <person name="Naumoff D.G."/>
            <person name="Kulichevskaya I.S."/>
            <person name="Mardanov A.V."/>
            <person name="Ravin N.V."/>
            <person name="Dedysh S.N."/>
        </authorList>
    </citation>
    <scope>NUCLEOTIDE SEQUENCE</scope>
    <source>
        <strain evidence="2">SP2T</strain>
    </source>
</reference>
<keyword evidence="3" id="KW-1185">Reference proteome</keyword>
<evidence type="ECO:0000313" key="3">
    <source>
        <dbReference type="Proteomes" id="UP000676194"/>
    </source>
</evidence>
<protein>
    <submittedName>
        <fullName evidence="2">DUF1574 family protein</fullName>
    </submittedName>
</protein>
<proteinExistence type="predicted"/>
<dbReference type="Proteomes" id="UP000676194">
    <property type="component" value="Chromosome"/>
</dbReference>
<dbReference type="KEGG" id="tsph:KIH39_16705"/>